<gene>
    <name evidence="2" type="ORF">SAMN04489752_2325</name>
</gene>
<dbReference type="EMBL" id="LT629766">
    <property type="protein sequence ID" value="SDS71122.1"/>
    <property type="molecule type" value="Genomic_DNA"/>
</dbReference>
<dbReference type="AlphaFoldDB" id="A0A1H1UF34"/>
<evidence type="ECO:0000256" key="1">
    <source>
        <dbReference type="SAM" id="MobiDB-lite"/>
    </source>
</evidence>
<proteinExistence type="predicted"/>
<dbReference type="Proteomes" id="UP000199597">
    <property type="component" value="Chromosome I"/>
</dbReference>
<accession>A0A1H1UF34</accession>
<keyword evidence="3" id="KW-1185">Reference proteome</keyword>
<protein>
    <submittedName>
        <fullName evidence="2">Uncharacterized protein</fullName>
    </submittedName>
</protein>
<evidence type="ECO:0000313" key="2">
    <source>
        <dbReference type="EMBL" id="SDS71122.1"/>
    </source>
</evidence>
<reference evidence="3" key="1">
    <citation type="submission" date="2016-10" db="EMBL/GenBank/DDBJ databases">
        <authorList>
            <person name="Varghese N."/>
            <person name="Submissions S."/>
        </authorList>
    </citation>
    <scope>NUCLEOTIDE SEQUENCE [LARGE SCALE GENOMIC DNA]</scope>
    <source>
        <strain evidence="3">DSM 23676</strain>
    </source>
</reference>
<evidence type="ECO:0000313" key="3">
    <source>
        <dbReference type="Proteomes" id="UP000199597"/>
    </source>
</evidence>
<sequence length="63" mass="6738">MTARNTGARPDNDESRIGPAQKPLCLCATVPIHMIPYSAPSIAALKGRNVDFRSAVKAEADRS</sequence>
<feature type="region of interest" description="Disordered" evidence="1">
    <location>
        <begin position="1"/>
        <end position="20"/>
    </location>
</feature>
<name>A0A1H1UF34_9MICO</name>
<organism evidence="2 3">
    <name type="scientific">Brevibacterium siliguriense</name>
    <dbReference type="NCBI Taxonomy" id="1136497"/>
    <lineage>
        <taxon>Bacteria</taxon>
        <taxon>Bacillati</taxon>
        <taxon>Actinomycetota</taxon>
        <taxon>Actinomycetes</taxon>
        <taxon>Micrococcales</taxon>
        <taxon>Brevibacteriaceae</taxon>
        <taxon>Brevibacterium</taxon>
    </lineage>
</organism>